<evidence type="ECO:0000256" key="5">
    <source>
        <dbReference type="HAMAP-Rule" id="MF_02126"/>
    </source>
</evidence>
<dbReference type="Pfam" id="PF17827">
    <property type="entry name" value="PrmC_N"/>
    <property type="match status" value="1"/>
</dbReference>
<dbReference type="EC" id="2.1.1.297" evidence="5"/>
<keyword evidence="3 5" id="KW-0949">S-adenosyl-L-methionine</keyword>
<dbReference type="PANTHER" id="PTHR18895">
    <property type="entry name" value="HEMK METHYLTRANSFERASE"/>
    <property type="match status" value="1"/>
</dbReference>
<evidence type="ECO:0000313" key="9">
    <source>
        <dbReference type="Proteomes" id="UP000037854"/>
    </source>
</evidence>
<dbReference type="NCBIfam" id="TIGR03534">
    <property type="entry name" value="RF_mod_PrmC"/>
    <property type="match status" value="1"/>
</dbReference>
<evidence type="ECO:0000256" key="4">
    <source>
        <dbReference type="ARBA" id="ARBA00048391"/>
    </source>
</evidence>
<organism evidence="8 9">
    <name type="scientific">Oceanobacillus caeni</name>
    <dbReference type="NCBI Taxonomy" id="405946"/>
    <lineage>
        <taxon>Bacteria</taxon>
        <taxon>Bacillati</taxon>
        <taxon>Bacillota</taxon>
        <taxon>Bacilli</taxon>
        <taxon>Bacillales</taxon>
        <taxon>Bacillaceae</taxon>
        <taxon>Oceanobacillus</taxon>
    </lineage>
</organism>
<dbReference type="GO" id="GO:0008168">
    <property type="term" value="F:methyltransferase activity"/>
    <property type="evidence" value="ECO:0007669"/>
    <property type="project" value="UniProtKB-KW"/>
</dbReference>
<feature type="binding site" evidence="5">
    <location>
        <begin position="187"/>
        <end position="190"/>
    </location>
    <ligand>
        <name>substrate</name>
    </ligand>
</feature>
<dbReference type="EMBL" id="LGTK01000017">
    <property type="protein sequence ID" value="KPH76200.1"/>
    <property type="molecule type" value="Genomic_DNA"/>
</dbReference>
<comment type="caution">
    <text evidence="8">The sequence shown here is derived from an EMBL/GenBank/DDBJ whole genome shotgun (WGS) entry which is preliminary data.</text>
</comment>
<dbReference type="Proteomes" id="UP000037854">
    <property type="component" value="Unassembled WGS sequence"/>
</dbReference>
<sequence>MSEKLYEVQNWASLFLENHNREPRVAEILIQHHLNISRSQYFMMMQDEIPEEKIKRIKVDIQRHAETGIPVQHIIGYEWFYGRKFAVNEHVLIPRPETEELVEHVINQVKNEPLTIADIGTGSGIIATTLKLELPQTTVYASDISEKALEVAKRNAETLHAEVNFLKGDFLQPFVEGNIHIDVLVSNPPYIAKSEEKLLADTVKNFDPSLALFAEEEGLAAYRTIIEQARQIPNLKRMVFEIGHAQSTAVHQLIQTNFSESKIQIIQDINGKDRIVSACL</sequence>
<dbReference type="InterPro" id="IPR007848">
    <property type="entry name" value="Small_mtfrase_dom"/>
</dbReference>
<dbReference type="InterPro" id="IPR050320">
    <property type="entry name" value="N5-glutamine_MTase"/>
</dbReference>
<dbReference type="InterPro" id="IPR004556">
    <property type="entry name" value="HemK-like"/>
</dbReference>
<dbReference type="CDD" id="cd02440">
    <property type="entry name" value="AdoMet_MTases"/>
    <property type="match status" value="1"/>
</dbReference>
<comment type="catalytic activity">
    <reaction evidence="4 5">
        <text>L-glutaminyl-[peptide chain release factor] + S-adenosyl-L-methionine = N(5)-methyl-L-glutaminyl-[peptide chain release factor] + S-adenosyl-L-homocysteine + H(+)</text>
        <dbReference type="Rhea" id="RHEA:42896"/>
        <dbReference type="Rhea" id="RHEA-COMP:10271"/>
        <dbReference type="Rhea" id="RHEA-COMP:10272"/>
        <dbReference type="ChEBI" id="CHEBI:15378"/>
        <dbReference type="ChEBI" id="CHEBI:30011"/>
        <dbReference type="ChEBI" id="CHEBI:57856"/>
        <dbReference type="ChEBI" id="CHEBI:59789"/>
        <dbReference type="ChEBI" id="CHEBI:61891"/>
        <dbReference type="EC" id="2.1.1.297"/>
    </reaction>
</comment>
<feature type="binding site" evidence="5">
    <location>
        <position position="170"/>
    </location>
    <ligand>
        <name>S-adenosyl-L-methionine</name>
        <dbReference type="ChEBI" id="CHEBI:59789"/>
    </ligand>
</feature>
<comment type="function">
    <text evidence="5">Methylates the class 1 translation termination release factors RF1/PrfA and RF2/PrfB on the glutamine residue of the universally conserved GGQ motif.</text>
</comment>
<dbReference type="NCBIfam" id="TIGR00536">
    <property type="entry name" value="hemK_fam"/>
    <property type="match status" value="1"/>
</dbReference>
<dbReference type="PANTHER" id="PTHR18895:SF74">
    <property type="entry name" value="MTRF1L RELEASE FACTOR GLUTAMINE METHYLTRANSFERASE"/>
    <property type="match status" value="1"/>
</dbReference>
<feature type="binding site" evidence="5">
    <location>
        <position position="143"/>
    </location>
    <ligand>
        <name>S-adenosyl-L-methionine</name>
        <dbReference type="ChEBI" id="CHEBI:59789"/>
    </ligand>
</feature>
<dbReference type="RefSeq" id="WP_060668182.1">
    <property type="nucleotide sequence ID" value="NZ_JARTGE010000124.1"/>
</dbReference>
<dbReference type="InterPro" id="IPR040758">
    <property type="entry name" value="PrmC_N"/>
</dbReference>
<keyword evidence="9" id="KW-1185">Reference proteome</keyword>
<dbReference type="Gene3D" id="3.40.50.150">
    <property type="entry name" value="Vaccinia Virus protein VP39"/>
    <property type="match status" value="1"/>
</dbReference>
<feature type="binding site" evidence="5">
    <location>
        <position position="187"/>
    </location>
    <ligand>
        <name>S-adenosyl-L-methionine</name>
        <dbReference type="ChEBI" id="CHEBI:59789"/>
    </ligand>
</feature>
<dbReference type="PROSITE" id="PS00092">
    <property type="entry name" value="N6_MTASE"/>
    <property type="match status" value="1"/>
</dbReference>
<comment type="similarity">
    <text evidence="5">Belongs to the protein N5-glutamine methyltransferase family. PrmC subfamily.</text>
</comment>
<dbReference type="InterPro" id="IPR029063">
    <property type="entry name" value="SAM-dependent_MTases_sf"/>
</dbReference>
<dbReference type="SUPFAM" id="SSF53335">
    <property type="entry name" value="S-adenosyl-L-methionine-dependent methyltransferases"/>
    <property type="match status" value="1"/>
</dbReference>
<evidence type="ECO:0000313" key="8">
    <source>
        <dbReference type="EMBL" id="KPH76200.1"/>
    </source>
</evidence>
<accession>A0ABR5MKS7</accession>
<protein>
    <recommendedName>
        <fullName evidence="5">Release factor glutamine methyltransferase</fullName>
        <shortName evidence="5">RF MTase</shortName>
        <ecNumber evidence="5">2.1.1.297</ecNumber>
    </recommendedName>
    <alternativeName>
        <fullName evidence="5">N5-glutamine methyltransferase PrmC</fullName>
    </alternativeName>
    <alternativeName>
        <fullName evidence="5">Protein-(glutamine-N5) MTase PrmC</fullName>
    </alternativeName>
    <alternativeName>
        <fullName evidence="5">Protein-glutamine N-methyltransferase PrmC</fullName>
    </alternativeName>
</protein>
<name>A0ABR5MKS7_9BACI</name>
<dbReference type="HAMAP" id="MF_02126">
    <property type="entry name" value="RF_methyltr_PrmC"/>
    <property type="match status" value="1"/>
</dbReference>
<evidence type="ECO:0000259" key="7">
    <source>
        <dbReference type="Pfam" id="PF17827"/>
    </source>
</evidence>
<keyword evidence="2 5" id="KW-0808">Transferase</keyword>
<dbReference type="InterPro" id="IPR019874">
    <property type="entry name" value="RF_methyltr_PrmC"/>
</dbReference>
<feature type="domain" description="Methyltransferase small" evidence="6">
    <location>
        <begin position="101"/>
        <end position="197"/>
    </location>
</feature>
<reference evidence="8 9" key="1">
    <citation type="submission" date="2015-07" db="EMBL/GenBank/DDBJ databases">
        <title>High-quality draft genome sequence of Oceanobacillus caeni HM6, a bacillus isolated from a human feces.</title>
        <authorList>
            <person name="Kumar J."/>
            <person name="Verma M.K."/>
            <person name="Pandey R."/>
            <person name="Bhambi M."/>
            <person name="Chauhan N."/>
        </authorList>
    </citation>
    <scope>NUCLEOTIDE SEQUENCE [LARGE SCALE GENOMIC DNA]</scope>
    <source>
        <strain evidence="8 9">HM6</strain>
    </source>
</reference>
<feature type="binding site" evidence="5">
    <location>
        <begin position="120"/>
        <end position="124"/>
    </location>
    <ligand>
        <name>S-adenosyl-L-methionine</name>
        <dbReference type="ChEBI" id="CHEBI:59789"/>
    </ligand>
</feature>
<evidence type="ECO:0000256" key="1">
    <source>
        <dbReference type="ARBA" id="ARBA00022603"/>
    </source>
</evidence>
<gene>
    <name evidence="5" type="primary">prmC</name>
    <name evidence="8" type="ORF">AFL42_06925</name>
</gene>
<dbReference type="GO" id="GO:0032259">
    <property type="term" value="P:methylation"/>
    <property type="evidence" value="ECO:0007669"/>
    <property type="project" value="UniProtKB-KW"/>
</dbReference>
<evidence type="ECO:0000256" key="3">
    <source>
        <dbReference type="ARBA" id="ARBA00022691"/>
    </source>
</evidence>
<dbReference type="Gene3D" id="1.10.8.10">
    <property type="entry name" value="DNA helicase RuvA subunit, C-terminal domain"/>
    <property type="match status" value="1"/>
</dbReference>
<dbReference type="Pfam" id="PF05175">
    <property type="entry name" value="MTS"/>
    <property type="match status" value="1"/>
</dbReference>
<evidence type="ECO:0000256" key="2">
    <source>
        <dbReference type="ARBA" id="ARBA00022679"/>
    </source>
</evidence>
<dbReference type="InterPro" id="IPR002052">
    <property type="entry name" value="DNA_methylase_N6_adenine_CS"/>
</dbReference>
<evidence type="ECO:0000259" key="6">
    <source>
        <dbReference type="Pfam" id="PF05175"/>
    </source>
</evidence>
<keyword evidence="1 5" id="KW-0489">Methyltransferase</keyword>
<proteinExistence type="inferred from homology"/>
<feature type="domain" description="Release factor glutamine methyltransferase N-terminal" evidence="7">
    <location>
        <begin position="7"/>
        <end position="76"/>
    </location>
</feature>